<evidence type="ECO:0000313" key="2">
    <source>
        <dbReference type="Proteomes" id="UP001283361"/>
    </source>
</evidence>
<protein>
    <submittedName>
        <fullName evidence="1">Uncharacterized protein</fullName>
    </submittedName>
</protein>
<organism evidence="1 2">
    <name type="scientific">Elysia crispata</name>
    <name type="common">lettuce slug</name>
    <dbReference type="NCBI Taxonomy" id="231223"/>
    <lineage>
        <taxon>Eukaryota</taxon>
        <taxon>Metazoa</taxon>
        <taxon>Spiralia</taxon>
        <taxon>Lophotrochozoa</taxon>
        <taxon>Mollusca</taxon>
        <taxon>Gastropoda</taxon>
        <taxon>Heterobranchia</taxon>
        <taxon>Euthyneura</taxon>
        <taxon>Panpulmonata</taxon>
        <taxon>Sacoglossa</taxon>
        <taxon>Placobranchoidea</taxon>
        <taxon>Plakobranchidae</taxon>
        <taxon>Elysia</taxon>
    </lineage>
</organism>
<dbReference type="Proteomes" id="UP001283361">
    <property type="component" value="Unassembled WGS sequence"/>
</dbReference>
<sequence length="96" mass="10782">MCIPRSKSQQKSAIINVRVAMTSYALPMKASRYTSICPCLRHSVKDESPLIFLVKSCYHTLLIDNSADVPVKQSMVPRPCPCARPDRYVPLRDVTS</sequence>
<gene>
    <name evidence="1" type="ORF">RRG08_044172</name>
</gene>
<comment type="caution">
    <text evidence="1">The sequence shown here is derived from an EMBL/GenBank/DDBJ whole genome shotgun (WGS) entry which is preliminary data.</text>
</comment>
<accession>A0AAE0XWU5</accession>
<dbReference type="EMBL" id="JAWDGP010007400">
    <property type="protein sequence ID" value="KAK3721159.1"/>
    <property type="molecule type" value="Genomic_DNA"/>
</dbReference>
<reference evidence="1" key="1">
    <citation type="journal article" date="2023" name="G3 (Bethesda)">
        <title>A reference genome for the long-term kleptoplast-retaining sea slug Elysia crispata morphotype clarki.</title>
        <authorList>
            <person name="Eastman K.E."/>
            <person name="Pendleton A.L."/>
            <person name="Shaikh M.A."/>
            <person name="Suttiyut T."/>
            <person name="Ogas R."/>
            <person name="Tomko P."/>
            <person name="Gavelis G."/>
            <person name="Widhalm J.R."/>
            <person name="Wisecaver J.H."/>
        </authorList>
    </citation>
    <scope>NUCLEOTIDE SEQUENCE</scope>
    <source>
        <strain evidence="1">ECLA1</strain>
    </source>
</reference>
<proteinExistence type="predicted"/>
<evidence type="ECO:0000313" key="1">
    <source>
        <dbReference type="EMBL" id="KAK3721159.1"/>
    </source>
</evidence>
<keyword evidence="2" id="KW-1185">Reference proteome</keyword>
<dbReference type="AlphaFoldDB" id="A0AAE0XWU5"/>
<name>A0AAE0XWU5_9GAST</name>